<proteinExistence type="predicted"/>
<organism evidence="1 2">
    <name type="scientific">Elasticomyces elasticus</name>
    <dbReference type="NCBI Taxonomy" id="574655"/>
    <lineage>
        <taxon>Eukaryota</taxon>
        <taxon>Fungi</taxon>
        <taxon>Dikarya</taxon>
        <taxon>Ascomycota</taxon>
        <taxon>Pezizomycotina</taxon>
        <taxon>Dothideomycetes</taxon>
        <taxon>Dothideomycetidae</taxon>
        <taxon>Mycosphaerellales</taxon>
        <taxon>Teratosphaeriaceae</taxon>
        <taxon>Elasticomyces</taxon>
    </lineage>
</organism>
<name>A0AAN7VP98_9PEZI</name>
<reference evidence="1" key="1">
    <citation type="submission" date="2023-08" db="EMBL/GenBank/DDBJ databases">
        <title>Black Yeasts Isolated from many extreme environments.</title>
        <authorList>
            <person name="Coleine C."/>
            <person name="Stajich J.E."/>
            <person name="Selbmann L."/>
        </authorList>
    </citation>
    <scope>NUCLEOTIDE SEQUENCE</scope>
    <source>
        <strain evidence="1">CCFEE 5810</strain>
    </source>
</reference>
<sequence length="383" mass="43533">MALHEAGHLRNGDTATHILRFPAELVEMVAQELTPSDFRAFRSTCNQVNNYSYPTFATQNFEDKEFSLAHAPSMQALVDISQHAVFIKKLKDVALSLDIVLDSKWTADYRGNKSEGTIAAAIVAREKIAARQRVYLQSLQWRWPLLVALQNLRRFAGSKGFRIAFGVNTRWHRDSIGICGEADIERGLGEIEHSYPEAFGSLASGFFQTLFQARCPIRELIAGSSSLALKTQELDHSSIYSKEDFDAVFGRMRSLRLFCTDEDYDNTEKPPPYSPGVVRALLMVPNLEKLHVQVERWSHAGQASFMSSLMSTIHFGHIRQLRLDAVYLDSDETLAFLRRHKSTLESVDIVDHEHEWPDDGDELEEEIRLALPGVELFYDTYYD</sequence>
<evidence type="ECO:0000313" key="1">
    <source>
        <dbReference type="EMBL" id="KAK5694510.1"/>
    </source>
</evidence>
<comment type="caution">
    <text evidence="1">The sequence shown here is derived from an EMBL/GenBank/DDBJ whole genome shotgun (WGS) entry which is preliminary data.</text>
</comment>
<accession>A0AAN7VP98</accession>
<protein>
    <recommendedName>
        <fullName evidence="3">F-box domain-containing protein</fullName>
    </recommendedName>
</protein>
<evidence type="ECO:0008006" key="3">
    <source>
        <dbReference type="Google" id="ProtNLM"/>
    </source>
</evidence>
<gene>
    <name evidence="1" type="ORF">LTR97_009100</name>
</gene>
<evidence type="ECO:0000313" key="2">
    <source>
        <dbReference type="Proteomes" id="UP001310594"/>
    </source>
</evidence>
<dbReference type="EMBL" id="JAVRQU010000015">
    <property type="protein sequence ID" value="KAK5694510.1"/>
    <property type="molecule type" value="Genomic_DNA"/>
</dbReference>
<dbReference type="AlphaFoldDB" id="A0AAN7VP98"/>
<dbReference type="Proteomes" id="UP001310594">
    <property type="component" value="Unassembled WGS sequence"/>
</dbReference>